<evidence type="ECO:0000256" key="1">
    <source>
        <dbReference type="SAM" id="Phobius"/>
    </source>
</evidence>
<proteinExistence type="predicted"/>
<evidence type="ECO:0000313" key="3">
    <source>
        <dbReference type="Proteomes" id="UP000003288"/>
    </source>
</evidence>
<gene>
    <name evidence="2" type="ORF">CMTB2_01129</name>
</gene>
<dbReference type="Pfam" id="PF06195">
    <property type="entry name" value="DUF996"/>
    <property type="match status" value="1"/>
</dbReference>
<feature type="transmembrane region" description="Helical" evidence="1">
    <location>
        <begin position="48"/>
        <end position="76"/>
    </location>
</feature>
<dbReference type="EMBL" id="ABCJ01000003">
    <property type="protein sequence ID" value="EDM23827.1"/>
    <property type="molecule type" value="Genomic_DNA"/>
</dbReference>
<sequence>MSNKILGIVGSALIMLSILPTVSVFFLLIGFVLISIAIKDTNAFSDFIIGIVLNIIASFLFYFKLLAFIVSSLLAIFSQNPFIPLTFSMLIYLFIFYVLNIISAVYFKKSFDKLSVIYKNNFFKYAGYFIVIGAILVIFGIGMIISEIGWLLVLLGFFTIIVENNEIYDSEIIDTEVVEEKKRLIKNN</sequence>
<dbReference type="Proteomes" id="UP000003288">
    <property type="component" value="Unassembled WGS sequence"/>
</dbReference>
<dbReference type="RefSeq" id="WP_007474385.1">
    <property type="nucleotide sequence ID" value="NZ_ABCJ01000003.1"/>
</dbReference>
<keyword evidence="1" id="KW-0472">Membrane</keyword>
<dbReference type="InterPro" id="IPR010397">
    <property type="entry name" value="DUF996"/>
</dbReference>
<keyword evidence="1" id="KW-0812">Transmembrane</keyword>
<name>A0AAI9AHX8_9BACT</name>
<feature type="transmembrane region" description="Helical" evidence="1">
    <location>
        <begin position="128"/>
        <end position="161"/>
    </location>
</feature>
<keyword evidence="1" id="KW-1133">Transmembrane helix</keyword>
<accession>A0AAI9AHX8</accession>
<reference evidence="2 3" key="1">
    <citation type="journal article" date="2011" name="Stand. Genomic Sci.">
        <title>Draft genome sequence of Caminibacter mediatlanticus strain TB-2, an epsilonproteobacterium isolated from a deep-sea hydrothermal vent.</title>
        <authorList>
            <person name="Giovannelli D."/>
            <person name="Ferriera S."/>
            <person name="Johnson J."/>
            <person name="Kravitz S."/>
            <person name="Perez-Rodriguez I."/>
            <person name="Ricci J."/>
            <person name="O'Brien C."/>
            <person name="Voordeckers J.W."/>
            <person name="Bini E."/>
            <person name="Vetriani C."/>
        </authorList>
    </citation>
    <scope>NUCLEOTIDE SEQUENCE [LARGE SCALE GENOMIC DNA]</scope>
    <source>
        <strain evidence="2 3">TB-2</strain>
    </source>
</reference>
<organism evidence="2 3">
    <name type="scientific">Caminibacter mediatlanticus TB-2</name>
    <dbReference type="NCBI Taxonomy" id="391592"/>
    <lineage>
        <taxon>Bacteria</taxon>
        <taxon>Pseudomonadati</taxon>
        <taxon>Campylobacterota</taxon>
        <taxon>Epsilonproteobacteria</taxon>
        <taxon>Nautiliales</taxon>
        <taxon>Nautiliaceae</taxon>
        <taxon>Caminibacter</taxon>
    </lineage>
</organism>
<protein>
    <recommendedName>
        <fullName evidence="4">DUF996 domain-containing protein</fullName>
    </recommendedName>
</protein>
<comment type="caution">
    <text evidence="2">The sequence shown here is derived from an EMBL/GenBank/DDBJ whole genome shotgun (WGS) entry which is preliminary data.</text>
</comment>
<feature type="transmembrane region" description="Helical" evidence="1">
    <location>
        <begin position="82"/>
        <end position="107"/>
    </location>
</feature>
<evidence type="ECO:0008006" key="4">
    <source>
        <dbReference type="Google" id="ProtNLM"/>
    </source>
</evidence>
<evidence type="ECO:0000313" key="2">
    <source>
        <dbReference type="EMBL" id="EDM23827.1"/>
    </source>
</evidence>
<feature type="transmembrane region" description="Helical" evidence="1">
    <location>
        <begin position="12"/>
        <end position="36"/>
    </location>
</feature>
<dbReference type="AlphaFoldDB" id="A0AAI9AHX8"/>